<dbReference type="Proteomes" id="UP000189580">
    <property type="component" value="Chromosome b"/>
</dbReference>
<keyword evidence="5" id="KW-1185">Reference proteome</keyword>
<dbReference type="GO" id="GO:0006506">
    <property type="term" value="P:GPI anchor biosynthetic process"/>
    <property type="evidence" value="ECO:0007669"/>
    <property type="project" value="UniProtKB-UniPathway"/>
</dbReference>
<accession>A0A167EWW1</accession>
<dbReference type="UniPathway" id="UPA00196"/>
<dbReference type="PANTHER" id="PTHR12993:SF11">
    <property type="entry name" value="N-ACETYLGLUCOSAMINYL-PHOSPHATIDYLINOSITOL DE-N-ACETYLASE"/>
    <property type="match status" value="1"/>
</dbReference>
<dbReference type="EMBL" id="CP014503">
    <property type="protein sequence ID" value="ANB14552.1"/>
    <property type="molecule type" value="Genomic_DNA"/>
</dbReference>
<dbReference type="Pfam" id="PF02585">
    <property type="entry name" value="PIG-L"/>
    <property type="match status" value="1"/>
</dbReference>
<protein>
    <recommendedName>
        <fullName evidence="2">N-acetylglucosaminylphosphatidylinositol deacetylase</fullName>
        <ecNumber evidence="2">3.5.1.89</ecNumber>
    </recommendedName>
</protein>
<name>A0A167EWW1_9ASCO</name>
<evidence type="ECO:0000313" key="5">
    <source>
        <dbReference type="Proteomes" id="UP000189580"/>
    </source>
</evidence>
<evidence type="ECO:0000256" key="1">
    <source>
        <dbReference type="ARBA" id="ARBA00006066"/>
    </source>
</evidence>
<sequence length="280" mass="31839">MNLLLPILVFALPRFIWSIITRTIPYGAPFDLTNKNITFLISHPDDEVMFFGPSLALLTIPEFNNTVSIVSLSSGNSEGLGATRKIELARSAWYFAIPPSRLFVVENEEDFPDSMEAAWDPKLISDVLGDIPAISNTDAIVTFDSQGVSAHTNHIATGKGASLYVQEHSDVGLWKLETVSIYRKYLMFFDAFISYYAVPWVRKVHEQIYDSEWAAKYDLLKHIPEPTAEPVRASIISRQVQFTQAKSAMIKAHESQMKWYRHGWVIFSRYMIVNDLIKEN</sequence>
<evidence type="ECO:0000313" key="4">
    <source>
        <dbReference type="EMBL" id="ANB14552.1"/>
    </source>
</evidence>
<gene>
    <name evidence="4" type="primary">GPI12</name>
    <name evidence="4" type="ORF">AWJ20_2149</name>
</gene>
<dbReference type="OrthoDB" id="440160at2759"/>
<reference evidence="4 5" key="1">
    <citation type="submission" date="2016-02" db="EMBL/GenBank/DDBJ databases">
        <title>Complete genome sequence and transcriptome regulation of the pentose utilising yeast Sugiyamaella lignohabitans.</title>
        <authorList>
            <person name="Bellasio M."/>
            <person name="Peymann A."/>
            <person name="Valli M."/>
            <person name="Sipitzky M."/>
            <person name="Graf A."/>
            <person name="Sauer M."/>
            <person name="Marx H."/>
            <person name="Mattanovich D."/>
        </authorList>
    </citation>
    <scope>NUCLEOTIDE SEQUENCE [LARGE SCALE GENOMIC DNA]</scope>
    <source>
        <strain evidence="4 5">CBS 10342</strain>
    </source>
</reference>
<dbReference type="InterPro" id="IPR024078">
    <property type="entry name" value="LmbE-like_dom_sf"/>
</dbReference>
<dbReference type="GO" id="GO:0000225">
    <property type="term" value="F:N-acetylglucosaminylphosphatidylinositol deacetylase activity"/>
    <property type="evidence" value="ECO:0007669"/>
    <property type="project" value="UniProtKB-EC"/>
</dbReference>
<dbReference type="GeneID" id="30034028"/>
<proteinExistence type="inferred from homology"/>
<comment type="similarity">
    <text evidence="1">Belongs to the PIGL family.</text>
</comment>
<organism evidence="4 5">
    <name type="scientific">Sugiyamaella lignohabitans</name>
    <dbReference type="NCBI Taxonomy" id="796027"/>
    <lineage>
        <taxon>Eukaryota</taxon>
        <taxon>Fungi</taxon>
        <taxon>Dikarya</taxon>
        <taxon>Ascomycota</taxon>
        <taxon>Saccharomycotina</taxon>
        <taxon>Dipodascomycetes</taxon>
        <taxon>Dipodascales</taxon>
        <taxon>Trichomonascaceae</taxon>
        <taxon>Sugiyamaella</taxon>
    </lineage>
</organism>
<dbReference type="KEGG" id="slb:AWJ20_2149"/>
<dbReference type="PANTHER" id="PTHR12993">
    <property type="entry name" value="N-ACETYLGLUCOSAMINYL-PHOSPHATIDYLINOSITOL DE-N-ACETYLASE-RELATED"/>
    <property type="match status" value="1"/>
</dbReference>
<dbReference type="GO" id="GO:0005783">
    <property type="term" value="C:endoplasmic reticulum"/>
    <property type="evidence" value="ECO:0007669"/>
    <property type="project" value="TreeGrafter"/>
</dbReference>
<evidence type="ECO:0000256" key="3">
    <source>
        <dbReference type="SAM" id="SignalP"/>
    </source>
</evidence>
<keyword evidence="3" id="KW-0732">Signal</keyword>
<evidence type="ECO:0000256" key="2">
    <source>
        <dbReference type="ARBA" id="ARBA00012176"/>
    </source>
</evidence>
<feature type="chain" id="PRO_5007886020" description="N-acetylglucosaminylphosphatidylinositol deacetylase" evidence="3">
    <location>
        <begin position="19"/>
        <end position="280"/>
    </location>
</feature>
<feature type="signal peptide" evidence="3">
    <location>
        <begin position="1"/>
        <end position="18"/>
    </location>
</feature>
<dbReference type="RefSeq" id="XP_018737029.1">
    <property type="nucleotide sequence ID" value="XM_018879078.1"/>
</dbReference>
<dbReference type="GO" id="GO:0016020">
    <property type="term" value="C:membrane"/>
    <property type="evidence" value="ECO:0007669"/>
    <property type="project" value="GOC"/>
</dbReference>
<dbReference type="SUPFAM" id="SSF102588">
    <property type="entry name" value="LmbE-like"/>
    <property type="match status" value="1"/>
</dbReference>
<dbReference type="EC" id="3.5.1.89" evidence="2"/>
<dbReference type="AlphaFoldDB" id="A0A167EWW1"/>
<dbReference type="InterPro" id="IPR003737">
    <property type="entry name" value="GlcNAc_PI_deacetylase-related"/>
</dbReference>
<dbReference type="Gene3D" id="3.40.50.10320">
    <property type="entry name" value="LmbE-like"/>
    <property type="match status" value="1"/>
</dbReference>